<keyword evidence="4" id="KW-0732">Signal</keyword>
<dbReference type="PROSITE" id="PS51257">
    <property type="entry name" value="PROKAR_LIPOPROTEIN"/>
    <property type="match status" value="1"/>
</dbReference>
<reference evidence="6" key="1">
    <citation type="submission" date="2010-08" db="EMBL/GenBank/DDBJ databases">
        <authorList>
            <consortium name="Caenorhabditis japonica Sequencing Consortium"/>
            <person name="Wilson R.K."/>
        </authorList>
    </citation>
    <scope>NUCLEOTIDE SEQUENCE [LARGE SCALE GENOMIC DNA]</scope>
    <source>
        <strain evidence="6">DF5081</strain>
    </source>
</reference>
<keyword evidence="1" id="KW-0175">Coiled coil</keyword>
<feature type="region of interest" description="Disordered" evidence="2">
    <location>
        <begin position="250"/>
        <end position="269"/>
    </location>
</feature>
<keyword evidence="3" id="KW-0812">Transmembrane</keyword>
<feature type="transmembrane region" description="Helical" evidence="3">
    <location>
        <begin position="12"/>
        <end position="31"/>
    </location>
</feature>
<evidence type="ECO:0000256" key="4">
    <source>
        <dbReference type="SAM" id="SignalP"/>
    </source>
</evidence>
<feature type="transmembrane region" description="Helical" evidence="3">
    <location>
        <begin position="37"/>
        <end position="58"/>
    </location>
</feature>
<keyword evidence="6" id="KW-1185">Reference proteome</keyword>
<dbReference type="AlphaFoldDB" id="A0A8R1E408"/>
<dbReference type="Proteomes" id="UP000005237">
    <property type="component" value="Unassembled WGS sequence"/>
</dbReference>
<evidence type="ECO:0000256" key="2">
    <source>
        <dbReference type="SAM" id="MobiDB-lite"/>
    </source>
</evidence>
<sequence>MRRHHPTRSQTILLLATVTAALSFSACMFVSKDCATSSSVLSMFVGAAPVLLLVFSVVRNHASTVEKLQKTHEAQTAEKSKEFERSLGEERARKEAEMSAMNSRHQKVVACLDEKIVEAEKTCEQLSLDKKTLQAALANDCDHRNQMLTKEISSLQTALEMKSSEMKELRQRNQNLSLQVDEIPLKELEISKWRHKANEYKQMLDQKINGEKILVQQIEDLRRKQIHDEEEKEAMKRSFDLMQFKYENGEDVAAPIESGPPGYDTISLH</sequence>
<keyword evidence="3" id="KW-1133">Transmembrane helix</keyword>
<organism evidence="5 6">
    <name type="scientific">Caenorhabditis japonica</name>
    <dbReference type="NCBI Taxonomy" id="281687"/>
    <lineage>
        <taxon>Eukaryota</taxon>
        <taxon>Metazoa</taxon>
        <taxon>Ecdysozoa</taxon>
        <taxon>Nematoda</taxon>
        <taxon>Chromadorea</taxon>
        <taxon>Rhabditida</taxon>
        <taxon>Rhabditina</taxon>
        <taxon>Rhabditomorpha</taxon>
        <taxon>Rhabditoidea</taxon>
        <taxon>Rhabditidae</taxon>
        <taxon>Peloderinae</taxon>
        <taxon>Caenorhabditis</taxon>
    </lineage>
</organism>
<evidence type="ECO:0000313" key="6">
    <source>
        <dbReference type="Proteomes" id="UP000005237"/>
    </source>
</evidence>
<feature type="chain" id="PRO_5035925718" evidence="4">
    <location>
        <begin position="22"/>
        <end position="269"/>
    </location>
</feature>
<proteinExistence type="predicted"/>
<feature type="signal peptide" evidence="4">
    <location>
        <begin position="1"/>
        <end position="21"/>
    </location>
</feature>
<name>A0A8R1E408_CAEJA</name>
<reference evidence="5" key="2">
    <citation type="submission" date="2022-06" db="UniProtKB">
        <authorList>
            <consortium name="EnsemblMetazoa"/>
        </authorList>
    </citation>
    <scope>IDENTIFICATION</scope>
    <source>
        <strain evidence="5">DF5081</strain>
    </source>
</reference>
<feature type="region of interest" description="Disordered" evidence="2">
    <location>
        <begin position="69"/>
        <end position="100"/>
    </location>
</feature>
<feature type="compositionally biased region" description="Basic and acidic residues" evidence="2">
    <location>
        <begin position="69"/>
        <end position="97"/>
    </location>
</feature>
<feature type="coiled-coil region" evidence="1">
    <location>
        <begin position="109"/>
        <end position="179"/>
    </location>
</feature>
<evidence type="ECO:0000256" key="1">
    <source>
        <dbReference type="SAM" id="Coils"/>
    </source>
</evidence>
<accession>A0A8R1E408</accession>
<protein>
    <submittedName>
        <fullName evidence="5">Uncharacterized protein</fullName>
    </submittedName>
</protein>
<keyword evidence="3" id="KW-0472">Membrane</keyword>
<evidence type="ECO:0000256" key="3">
    <source>
        <dbReference type="SAM" id="Phobius"/>
    </source>
</evidence>
<dbReference type="EnsemblMetazoa" id="CJA18087.1">
    <property type="protein sequence ID" value="CJA18087.1"/>
    <property type="gene ID" value="WBGene00137291"/>
</dbReference>
<evidence type="ECO:0000313" key="5">
    <source>
        <dbReference type="EnsemblMetazoa" id="CJA18087.1"/>
    </source>
</evidence>